<keyword evidence="2" id="KW-1185">Reference proteome</keyword>
<gene>
    <name evidence="1" type="ORF">RND61_21210</name>
</gene>
<evidence type="ECO:0000313" key="2">
    <source>
        <dbReference type="Proteomes" id="UP001250181"/>
    </source>
</evidence>
<name>A0ABU3QP77_9ACTN</name>
<protein>
    <submittedName>
        <fullName evidence="1">Uncharacterized protein</fullName>
    </submittedName>
</protein>
<proteinExistence type="predicted"/>
<organism evidence="1 2">
    <name type="scientific">Streptomyces tamarix</name>
    <dbReference type="NCBI Taxonomy" id="3078565"/>
    <lineage>
        <taxon>Bacteria</taxon>
        <taxon>Bacillati</taxon>
        <taxon>Actinomycetota</taxon>
        <taxon>Actinomycetes</taxon>
        <taxon>Kitasatosporales</taxon>
        <taxon>Streptomycetaceae</taxon>
        <taxon>Streptomyces</taxon>
    </lineage>
</organism>
<reference evidence="1 2" key="1">
    <citation type="submission" date="2023-09" db="EMBL/GenBank/DDBJ databases">
        <title>Streptomyces sp. nov.: A antagonism against Alternaria gaisen Producing Streptochlin, Isolated from Tamarix root soil.</title>
        <authorList>
            <person name="Chen Y."/>
        </authorList>
    </citation>
    <scope>NUCLEOTIDE SEQUENCE [LARGE SCALE GENOMIC DNA]</scope>
    <source>
        <strain evidence="1 2">TRM76323</strain>
    </source>
</reference>
<comment type="caution">
    <text evidence="1">The sequence shown here is derived from an EMBL/GenBank/DDBJ whole genome shotgun (WGS) entry which is preliminary data.</text>
</comment>
<dbReference type="RefSeq" id="WP_315879608.1">
    <property type="nucleotide sequence ID" value="NZ_JAWCTQ010000028.1"/>
</dbReference>
<dbReference type="Proteomes" id="UP001250181">
    <property type="component" value="Unassembled WGS sequence"/>
</dbReference>
<accession>A0ABU3QP77</accession>
<sequence length="100" mass="11331">MSGDRRPDPDEVEACLAAVVEGRVSREAADRWAGRRVADDALAWDEPSWWALGLLHGIDLRPGPGEPYLHDDEQVRGWLEELRRRRAAHREGLPSGDRRP</sequence>
<dbReference type="EMBL" id="JAWCTQ010000028">
    <property type="protein sequence ID" value="MDT9684555.1"/>
    <property type="molecule type" value="Genomic_DNA"/>
</dbReference>
<evidence type="ECO:0000313" key="1">
    <source>
        <dbReference type="EMBL" id="MDT9684555.1"/>
    </source>
</evidence>